<sequence>MGSDNDSLNATVQNIYRKDGSDGEMTVSGLEKRADYPSKEIMDIESIAPPVSGPHSPLRVNLDTLKAGGRLGLVIRCTEAYYEAIQETHLTNDNGPKSYVEFVGPTGNFLSGNGKEVMGSNNSGRWKRVRQNYRGNASRLELGKFLGKRKSLICFNGDQAKEKRSREDIDLVICHDISLTQTNAKKEILKNDATVSKAENQSDVEKDEENLGKRKDDEISEILGLVFKDESAQNLVVSDSISMVTHEGVSSAAKKGQISAGQYHLVHRERWKSLPGMPTARRLESQLDEVLETEERYWKQRAKIDCLRSGDRNTRFFHSKASAGKARNRMHGMMDDDGVWKDLRDDIEHIACNYFTNIYKTSNPSTLDLGKILDDVKPKLSQNISSFLVSSFTREKVRRAIFDMNPIKAPGSDGLYAVFFQKYMDSIGSSVVEACLSVLNDGGSVEGLNNTIIALIPKIQCPEKITDYRPISLCNVIYKAITKAVTNRLRNALEGLTNLMNKAQERGDISGFKCSRGGPVISHLFFADDSLIFTKANDKNYQAIRSILVEYEKASGHAINYEKSAICTIPSFSNTKRKRLASLIGITLVDCHEKYLRLSCFTGRSKRKLFSNIADRVWGKSKGWGEKLLSAGGKEVLVKTVIQAILSYTMTIFRLPKGLIAEIHRMCARFW</sequence>
<accession>A0AAD9ZY87</accession>
<dbReference type="PANTHER" id="PTHR33116:SF86">
    <property type="entry name" value="REVERSE TRANSCRIPTASE DOMAIN-CONTAINING PROTEIN"/>
    <property type="match status" value="1"/>
</dbReference>
<organism evidence="1 2">
    <name type="scientific">Dipteronia sinensis</name>
    <dbReference type="NCBI Taxonomy" id="43782"/>
    <lineage>
        <taxon>Eukaryota</taxon>
        <taxon>Viridiplantae</taxon>
        <taxon>Streptophyta</taxon>
        <taxon>Embryophyta</taxon>
        <taxon>Tracheophyta</taxon>
        <taxon>Spermatophyta</taxon>
        <taxon>Magnoliopsida</taxon>
        <taxon>eudicotyledons</taxon>
        <taxon>Gunneridae</taxon>
        <taxon>Pentapetalae</taxon>
        <taxon>rosids</taxon>
        <taxon>malvids</taxon>
        <taxon>Sapindales</taxon>
        <taxon>Sapindaceae</taxon>
        <taxon>Hippocastanoideae</taxon>
        <taxon>Acereae</taxon>
        <taxon>Dipteronia</taxon>
    </lineage>
</organism>
<dbReference type="AlphaFoldDB" id="A0AAD9ZY87"/>
<evidence type="ECO:0000313" key="1">
    <source>
        <dbReference type="EMBL" id="KAK3194849.1"/>
    </source>
</evidence>
<dbReference type="Proteomes" id="UP001281410">
    <property type="component" value="Unassembled WGS sequence"/>
</dbReference>
<protein>
    <recommendedName>
        <fullName evidence="3">Reverse transcriptase domain-containing protein</fullName>
    </recommendedName>
</protein>
<name>A0AAD9ZY87_9ROSI</name>
<gene>
    <name evidence="1" type="ORF">Dsin_026159</name>
</gene>
<evidence type="ECO:0008006" key="3">
    <source>
        <dbReference type="Google" id="ProtNLM"/>
    </source>
</evidence>
<dbReference type="PANTHER" id="PTHR33116">
    <property type="entry name" value="REVERSE TRANSCRIPTASE ZINC-BINDING DOMAIN-CONTAINING PROTEIN-RELATED-RELATED"/>
    <property type="match status" value="1"/>
</dbReference>
<keyword evidence="2" id="KW-1185">Reference proteome</keyword>
<proteinExistence type="predicted"/>
<dbReference type="EMBL" id="JANJYJ010000008">
    <property type="protein sequence ID" value="KAK3194849.1"/>
    <property type="molecule type" value="Genomic_DNA"/>
</dbReference>
<reference evidence="1" key="1">
    <citation type="journal article" date="2023" name="Plant J.">
        <title>Genome sequences and population genomics provide insights into the demographic history, inbreeding, and mutation load of two 'living fossil' tree species of Dipteronia.</title>
        <authorList>
            <person name="Feng Y."/>
            <person name="Comes H.P."/>
            <person name="Chen J."/>
            <person name="Zhu S."/>
            <person name="Lu R."/>
            <person name="Zhang X."/>
            <person name="Li P."/>
            <person name="Qiu J."/>
            <person name="Olsen K.M."/>
            <person name="Qiu Y."/>
        </authorList>
    </citation>
    <scope>NUCLEOTIDE SEQUENCE</scope>
    <source>
        <strain evidence="1">NBL</strain>
    </source>
</reference>
<comment type="caution">
    <text evidence="1">The sequence shown here is derived from an EMBL/GenBank/DDBJ whole genome shotgun (WGS) entry which is preliminary data.</text>
</comment>
<evidence type="ECO:0000313" key="2">
    <source>
        <dbReference type="Proteomes" id="UP001281410"/>
    </source>
</evidence>